<dbReference type="AlphaFoldDB" id="A0A1F7ZMV8"/>
<keyword evidence="7" id="KW-1185">Reference proteome</keyword>
<dbReference type="InterPro" id="IPR016169">
    <property type="entry name" value="FAD-bd_PCMH_sub2"/>
</dbReference>
<keyword evidence="4" id="KW-0472">Membrane</keyword>
<proteinExistence type="inferred from homology"/>
<feature type="transmembrane region" description="Helical" evidence="4">
    <location>
        <begin position="138"/>
        <end position="155"/>
    </location>
</feature>
<dbReference type="Pfam" id="PF01565">
    <property type="entry name" value="FAD_binding_4"/>
    <property type="match status" value="1"/>
</dbReference>
<dbReference type="SUPFAM" id="SSF103473">
    <property type="entry name" value="MFS general substrate transporter"/>
    <property type="match status" value="1"/>
</dbReference>
<feature type="transmembrane region" description="Helical" evidence="4">
    <location>
        <begin position="275"/>
        <end position="296"/>
    </location>
</feature>
<dbReference type="PANTHER" id="PTHR11360">
    <property type="entry name" value="MONOCARBOXYLATE TRANSPORTER"/>
    <property type="match status" value="1"/>
</dbReference>
<dbReference type="InterPro" id="IPR036259">
    <property type="entry name" value="MFS_trans_sf"/>
</dbReference>
<dbReference type="STRING" id="109264.A0A1F7ZMV8"/>
<protein>
    <submittedName>
        <fullName evidence="6">Monocarboxylate transporter</fullName>
    </submittedName>
</protein>
<feature type="transmembrane region" description="Helical" evidence="4">
    <location>
        <begin position="228"/>
        <end position="250"/>
    </location>
</feature>
<keyword evidence="4" id="KW-1133">Transmembrane helix</keyword>
<dbReference type="Gene3D" id="1.20.1250.20">
    <property type="entry name" value="MFS general substrate transporter like domains"/>
    <property type="match status" value="1"/>
</dbReference>
<evidence type="ECO:0000256" key="1">
    <source>
        <dbReference type="ARBA" id="ARBA00004141"/>
    </source>
</evidence>
<dbReference type="InterPro" id="IPR016166">
    <property type="entry name" value="FAD-bd_PCMH"/>
</dbReference>
<evidence type="ECO:0000256" key="2">
    <source>
        <dbReference type="ARBA" id="ARBA00006727"/>
    </source>
</evidence>
<dbReference type="OrthoDB" id="6499973at2759"/>
<dbReference type="SUPFAM" id="SSF56176">
    <property type="entry name" value="FAD-binding/transporter-associated domain-like"/>
    <property type="match status" value="1"/>
</dbReference>
<keyword evidence="4" id="KW-0812">Transmembrane</keyword>
<dbReference type="GO" id="GO:0016020">
    <property type="term" value="C:membrane"/>
    <property type="evidence" value="ECO:0007669"/>
    <property type="project" value="UniProtKB-SubCell"/>
</dbReference>
<gene>
    <name evidence="6" type="ORF">ABOM_011130</name>
</gene>
<comment type="subcellular location">
    <subcellularLocation>
        <location evidence="1">Membrane</location>
        <topology evidence="1">Multi-pass membrane protein</topology>
    </subcellularLocation>
</comment>
<comment type="caution">
    <text evidence="6">The sequence shown here is derived from an EMBL/GenBank/DDBJ whole genome shotgun (WGS) entry which is preliminary data.</text>
</comment>
<dbReference type="GeneID" id="34454520"/>
<dbReference type="Proteomes" id="UP000179179">
    <property type="component" value="Unassembled WGS sequence"/>
</dbReference>
<feature type="domain" description="FAD-binding PCMH-type" evidence="5">
    <location>
        <begin position="442"/>
        <end position="613"/>
    </location>
</feature>
<feature type="transmembrane region" description="Helical" evidence="4">
    <location>
        <begin position="364"/>
        <end position="382"/>
    </location>
</feature>
<feature type="region of interest" description="Disordered" evidence="3">
    <location>
        <begin position="21"/>
        <end position="58"/>
    </location>
</feature>
<name>A0A1F7ZMV8_9EURO</name>
<evidence type="ECO:0000313" key="6">
    <source>
        <dbReference type="EMBL" id="OGM40774.1"/>
    </source>
</evidence>
<dbReference type="EMBL" id="LYCR01000131">
    <property type="protein sequence ID" value="OGM40774.1"/>
    <property type="molecule type" value="Genomic_DNA"/>
</dbReference>
<evidence type="ECO:0000313" key="7">
    <source>
        <dbReference type="Proteomes" id="UP000179179"/>
    </source>
</evidence>
<evidence type="ECO:0000256" key="4">
    <source>
        <dbReference type="SAM" id="Phobius"/>
    </source>
</evidence>
<evidence type="ECO:0000256" key="3">
    <source>
        <dbReference type="SAM" id="MobiDB-lite"/>
    </source>
</evidence>
<feature type="transmembrane region" description="Helical" evidence="4">
    <location>
        <begin position="308"/>
        <end position="328"/>
    </location>
</feature>
<feature type="transmembrane region" description="Helical" evidence="4">
    <location>
        <begin position="161"/>
        <end position="185"/>
    </location>
</feature>
<comment type="similarity">
    <text evidence="2">Belongs to the major facilitator superfamily. Monocarboxylate porter (TC 2.A.1.13) family.</text>
</comment>
<dbReference type="PROSITE" id="PS51387">
    <property type="entry name" value="FAD_PCMH"/>
    <property type="match status" value="1"/>
</dbReference>
<dbReference type="InterPro" id="IPR011701">
    <property type="entry name" value="MFS"/>
</dbReference>
<dbReference type="Pfam" id="PF07690">
    <property type="entry name" value="MFS_1"/>
    <property type="match status" value="1"/>
</dbReference>
<evidence type="ECO:0000259" key="5">
    <source>
        <dbReference type="PROSITE" id="PS51387"/>
    </source>
</evidence>
<dbReference type="InterPro" id="IPR006094">
    <property type="entry name" value="Oxid_FAD_bind_N"/>
</dbReference>
<dbReference type="InterPro" id="IPR050327">
    <property type="entry name" value="Proton-linked_MCT"/>
</dbReference>
<dbReference type="RefSeq" id="XP_022384491.1">
    <property type="nucleotide sequence ID" value="XM_022538258.1"/>
</dbReference>
<dbReference type="GO" id="GO:0022857">
    <property type="term" value="F:transmembrane transporter activity"/>
    <property type="evidence" value="ECO:0007669"/>
    <property type="project" value="InterPro"/>
</dbReference>
<dbReference type="PANTHER" id="PTHR11360:SF319">
    <property type="entry name" value="MAJOR FACILITATOR SUPERFAMILY (MFS) PROFILE DOMAIN-CONTAINING PROTEIN"/>
    <property type="match status" value="1"/>
</dbReference>
<organism evidence="6 7">
    <name type="scientific">Aspergillus bombycis</name>
    <dbReference type="NCBI Taxonomy" id="109264"/>
    <lineage>
        <taxon>Eukaryota</taxon>
        <taxon>Fungi</taxon>
        <taxon>Dikarya</taxon>
        <taxon>Ascomycota</taxon>
        <taxon>Pezizomycotina</taxon>
        <taxon>Eurotiomycetes</taxon>
        <taxon>Eurotiomycetidae</taxon>
        <taxon>Eurotiales</taxon>
        <taxon>Aspergillaceae</taxon>
        <taxon>Aspergillus</taxon>
    </lineage>
</organism>
<feature type="transmembrane region" description="Helical" evidence="4">
    <location>
        <begin position="197"/>
        <end position="216"/>
    </location>
</feature>
<dbReference type="InterPro" id="IPR036318">
    <property type="entry name" value="FAD-bd_PCMH-like_sf"/>
</dbReference>
<feature type="compositionally biased region" description="Basic and acidic residues" evidence="3">
    <location>
        <begin position="36"/>
        <end position="46"/>
    </location>
</feature>
<feature type="transmembrane region" description="Helical" evidence="4">
    <location>
        <begin position="335"/>
        <end position="358"/>
    </location>
</feature>
<accession>A0A1F7ZMV8</accession>
<feature type="transmembrane region" description="Helical" evidence="4">
    <location>
        <begin position="109"/>
        <end position="131"/>
    </location>
</feature>
<reference evidence="6 7" key="1">
    <citation type="journal article" date="2016" name="Genome Biol. Evol.">
        <title>Draft genome sequence of an aflatoxigenic Aspergillus species, A. bombycis.</title>
        <authorList>
            <person name="Moore G.G."/>
            <person name="Mack B.M."/>
            <person name="Beltz S.B."/>
            <person name="Gilbert M.K."/>
        </authorList>
    </citation>
    <scope>NUCLEOTIDE SEQUENCE [LARGE SCALE GENOMIC DNA]</scope>
    <source>
        <strain evidence="7">NRRL 26010</strain>
    </source>
</reference>
<dbReference type="Gene3D" id="3.30.465.10">
    <property type="match status" value="1"/>
</dbReference>
<feature type="transmembrane region" description="Helical" evidence="4">
    <location>
        <begin position="77"/>
        <end position="97"/>
    </location>
</feature>
<sequence>MLSIFPQSKALFRGDIDMSADSETDTKAQKGRANHSHIEFAQKDEETGGSLEGAPTDRGESFPDGGFQAWRTALGGFLSFVASIGFLSGGSVFQSYFKTTVLPGSSTSDIAWIGSVQVWGCYFFGIWSGALSDKHGPALPLAVGTFFMVLGNMMSSVSTKFYQFLLSQGFCVALGMGFIFTPALAIQSQWFLKRRGFAVGFVMSGQMAGGIIWPVLANRLLNFEGMSYGWTLRIIGFMQLGIMVAAILLVQRRFPCAMEQRPMPLKQYFTDRSTMLLTFAIFLMNLGIYVPWFYITPYAIQRGASASLGFYDAAILNAGAFFGCYALGMIADSGLGFFNSVIVATFVCAVISFAWIGSHGIPGVVVWAVAYGMISGALQAIFSPCVSMLAPTTDVIGFWNDRSNYRRGRWDRLRTITPDCEILHDPQDPQFHERLSCWTDIDRKTPTASILPRSEHDCLKTVKWALQSSIPLVTTCGDHSTWSTTGVEGIIIDLSGYVDVRVDAERKAATLVGGDLSKQVGMRLAEAGLFTAFGNDNMVGVNPYFLGRGASIISSITGVGSDQIVSARVITAQDGGKLAEVTEKEHSDLLWALQGAWQFFGLVTQLTIRAHRISQLLKQQGLIWTGAFIFLLERATEIAPVMKRLMADSQRATAGLNSIPGHRRAVPFQVLYDLHPLVATGDEAPIQHASDAREALCGKGDLKQFGVVGLHGFDAEGFVRTIDTWKQMVHDCPDAINTGFNVQRDARAVKTPEVELAMSLYDIPYWQNNLIWHTEEWNHRKVEAYNNECISIMRGDDQSHSVDFQNGTRVGPIERRYRGQAHLEKRLD</sequence>
<dbReference type="GO" id="GO:0071949">
    <property type="term" value="F:FAD binding"/>
    <property type="evidence" value="ECO:0007669"/>
    <property type="project" value="InterPro"/>
</dbReference>